<dbReference type="GO" id="GO:0046872">
    <property type="term" value="F:metal ion binding"/>
    <property type="evidence" value="ECO:0007669"/>
    <property type="project" value="UniProtKB-KW"/>
</dbReference>
<feature type="binding site" evidence="5">
    <location>
        <position position="66"/>
    </location>
    <ligand>
        <name>a divalent metal cation</name>
        <dbReference type="ChEBI" id="CHEBI:60240"/>
        <label>1</label>
    </ligand>
</feature>
<dbReference type="Gene3D" id="3.40.1390.30">
    <property type="entry name" value="NIF3 (NGG1p interacting factor 3)-like"/>
    <property type="match status" value="2"/>
</dbReference>
<comment type="similarity">
    <text evidence="1">Belongs to the GTP cyclohydrolase I type 2/NIF3 family.</text>
</comment>
<feature type="binding site" evidence="5">
    <location>
        <position position="67"/>
    </location>
    <ligand>
        <name>a divalent metal cation</name>
        <dbReference type="ChEBI" id="CHEBI:60240"/>
        <label>1</label>
    </ligand>
</feature>
<evidence type="ECO:0000256" key="5">
    <source>
        <dbReference type="PIRSR" id="PIRSR602678-1"/>
    </source>
</evidence>
<evidence type="ECO:0000313" key="6">
    <source>
        <dbReference type="EMBL" id="MDY5155445.1"/>
    </source>
</evidence>
<evidence type="ECO:0000256" key="2">
    <source>
        <dbReference type="ARBA" id="ARBA00011643"/>
    </source>
</evidence>
<dbReference type="SUPFAM" id="SSF102705">
    <property type="entry name" value="NIF3 (NGG1p interacting factor 3)-like"/>
    <property type="match status" value="1"/>
</dbReference>
<feature type="binding site" evidence="5">
    <location>
        <position position="222"/>
    </location>
    <ligand>
        <name>a divalent metal cation</name>
        <dbReference type="ChEBI" id="CHEBI:60240"/>
        <label>1</label>
    </ligand>
</feature>
<dbReference type="AlphaFoldDB" id="A0AAW9HYU2"/>
<organism evidence="6 7">
    <name type="scientific">Actinotignum urinale</name>
    <dbReference type="NCBI Taxonomy" id="190146"/>
    <lineage>
        <taxon>Bacteria</taxon>
        <taxon>Bacillati</taxon>
        <taxon>Actinomycetota</taxon>
        <taxon>Actinomycetes</taxon>
        <taxon>Actinomycetales</taxon>
        <taxon>Actinomycetaceae</taxon>
        <taxon>Actinotignum</taxon>
    </lineage>
</organism>
<dbReference type="Proteomes" id="UP001281731">
    <property type="component" value="Unassembled WGS sequence"/>
</dbReference>
<dbReference type="GO" id="GO:0005737">
    <property type="term" value="C:cytoplasm"/>
    <property type="evidence" value="ECO:0007669"/>
    <property type="project" value="TreeGrafter"/>
</dbReference>
<comment type="caution">
    <text evidence="6">The sequence shown here is derived from an EMBL/GenBank/DDBJ whole genome shotgun (WGS) entry which is preliminary data.</text>
</comment>
<dbReference type="InterPro" id="IPR002678">
    <property type="entry name" value="DUF34/NIF3"/>
</dbReference>
<name>A0AAW9HYU2_9ACTO</name>
<proteinExistence type="inferred from homology"/>
<evidence type="ECO:0000256" key="1">
    <source>
        <dbReference type="ARBA" id="ARBA00006964"/>
    </source>
</evidence>
<feature type="binding site" evidence="5">
    <location>
        <position position="226"/>
    </location>
    <ligand>
        <name>a divalent metal cation</name>
        <dbReference type="ChEBI" id="CHEBI:60240"/>
        <label>1</label>
    </ligand>
</feature>
<accession>A0AAW9HYU2</accession>
<dbReference type="EMBL" id="JAWNGC010000008">
    <property type="protein sequence ID" value="MDY5155445.1"/>
    <property type="molecule type" value="Genomic_DNA"/>
</dbReference>
<comment type="subunit">
    <text evidence="2">Homohexamer.</text>
</comment>
<dbReference type="Pfam" id="PF01784">
    <property type="entry name" value="DUF34_NIF3"/>
    <property type="match status" value="1"/>
</dbReference>
<dbReference type="InterPro" id="IPR036069">
    <property type="entry name" value="DUF34/NIF3_sf"/>
</dbReference>
<reference evidence="6" key="1">
    <citation type="submission" date="2023-10" db="EMBL/GenBank/DDBJ databases">
        <title>Whole Genome based description of the genera Actinobaculum and Actinotignum reveals a complex phylogenetic relationship within the species included in the genus Actinotignum.</title>
        <authorList>
            <person name="Jensen C.S."/>
            <person name="Dargis R."/>
            <person name="Kemp M."/>
            <person name="Christensen J.J."/>
        </authorList>
    </citation>
    <scope>NUCLEOTIDE SEQUENCE</scope>
    <source>
        <strain evidence="6">SLA_B511</strain>
    </source>
</reference>
<dbReference type="PANTHER" id="PTHR13799">
    <property type="entry name" value="NGG1 INTERACTING FACTOR 3"/>
    <property type="match status" value="1"/>
</dbReference>
<gene>
    <name evidence="6" type="ORF">R6G80_06895</name>
</gene>
<dbReference type="PANTHER" id="PTHR13799:SF14">
    <property type="entry name" value="GTP CYCLOHYDROLASE 1 TYPE 2 HOMOLOG"/>
    <property type="match status" value="1"/>
</dbReference>
<dbReference type="RefSeq" id="WP_022865617.1">
    <property type="nucleotide sequence ID" value="NZ_CAMYCL010000018.1"/>
</dbReference>
<protein>
    <recommendedName>
        <fullName evidence="3">GTP cyclohydrolase 1 type 2 homolog</fullName>
    </recommendedName>
</protein>
<evidence type="ECO:0000256" key="3">
    <source>
        <dbReference type="ARBA" id="ARBA00022112"/>
    </source>
</evidence>
<keyword evidence="4 5" id="KW-0479">Metal-binding</keyword>
<sequence length="262" mass="27781">MTYTVESVCAILDKLFPPSLAEPWDRVGLIAGAPEDPVHKVAFAVDPCETTVNEALERGADMLITHHPLYLRGTSTVAATTPKGSWVTRAIRAQLALFSAHTNADVLASTKALADIVGMDVERPLDEESGIGGVGTLREPMPLKALVEKFADGLPKVPAGLLASGNPDQLITRLAISSGSGDSFLASANASGADAYFTADLRHHPATDHIWGGGCALICATHFASEWPLLKVMEERLLGELPELDTYISTLSTDAWNIAVRG</sequence>
<evidence type="ECO:0000256" key="4">
    <source>
        <dbReference type="ARBA" id="ARBA00022723"/>
    </source>
</evidence>
<dbReference type="FunFam" id="3.40.1390.30:FF:000001">
    <property type="entry name" value="GTP cyclohydrolase 1 type 2"/>
    <property type="match status" value="1"/>
</dbReference>
<feature type="binding site" evidence="5">
    <location>
        <position position="105"/>
    </location>
    <ligand>
        <name>a divalent metal cation</name>
        <dbReference type="ChEBI" id="CHEBI:60240"/>
        <label>1</label>
    </ligand>
</feature>
<evidence type="ECO:0000313" key="7">
    <source>
        <dbReference type="Proteomes" id="UP001281731"/>
    </source>
</evidence>
<dbReference type="NCBIfam" id="TIGR00486">
    <property type="entry name" value="YbgI_SA1388"/>
    <property type="match status" value="1"/>
</dbReference>